<feature type="compositionally biased region" description="Low complexity" evidence="1">
    <location>
        <begin position="48"/>
        <end position="59"/>
    </location>
</feature>
<evidence type="ECO:0000313" key="2">
    <source>
        <dbReference type="EMBL" id="TNN47588.1"/>
    </source>
</evidence>
<evidence type="ECO:0000313" key="3">
    <source>
        <dbReference type="Proteomes" id="UP000314294"/>
    </source>
</evidence>
<evidence type="ECO:0000256" key="1">
    <source>
        <dbReference type="SAM" id="MobiDB-lite"/>
    </source>
</evidence>
<protein>
    <submittedName>
        <fullName evidence="2">Uncharacterized protein</fullName>
    </submittedName>
</protein>
<dbReference type="Proteomes" id="UP000314294">
    <property type="component" value="Unassembled WGS sequence"/>
</dbReference>
<sequence>MHTTKIKRHTFSLFSLDGFRVFVPELIPDMTPDFCSDTEGRLPAAKTSMSSSAGAGPSMSERRPDEERRSGQSDTDRSTASGLLFQLRRSKVGGSGRWSTAVCGGADLQPAELEV</sequence>
<feature type="region of interest" description="Disordered" evidence="1">
    <location>
        <begin position="34"/>
        <end position="86"/>
    </location>
</feature>
<feature type="compositionally biased region" description="Basic and acidic residues" evidence="1">
    <location>
        <begin position="60"/>
        <end position="77"/>
    </location>
</feature>
<organism evidence="2 3">
    <name type="scientific">Liparis tanakae</name>
    <name type="common">Tanaka's snailfish</name>
    <dbReference type="NCBI Taxonomy" id="230148"/>
    <lineage>
        <taxon>Eukaryota</taxon>
        <taxon>Metazoa</taxon>
        <taxon>Chordata</taxon>
        <taxon>Craniata</taxon>
        <taxon>Vertebrata</taxon>
        <taxon>Euteleostomi</taxon>
        <taxon>Actinopterygii</taxon>
        <taxon>Neopterygii</taxon>
        <taxon>Teleostei</taxon>
        <taxon>Neoteleostei</taxon>
        <taxon>Acanthomorphata</taxon>
        <taxon>Eupercaria</taxon>
        <taxon>Perciformes</taxon>
        <taxon>Cottioidei</taxon>
        <taxon>Cottales</taxon>
        <taxon>Liparidae</taxon>
        <taxon>Liparis</taxon>
    </lineage>
</organism>
<accession>A0A4Z2G208</accession>
<reference evidence="2 3" key="1">
    <citation type="submission" date="2019-03" db="EMBL/GenBank/DDBJ databases">
        <title>First draft genome of Liparis tanakae, snailfish: a comprehensive survey of snailfish specific genes.</title>
        <authorList>
            <person name="Kim W."/>
            <person name="Song I."/>
            <person name="Jeong J.-H."/>
            <person name="Kim D."/>
            <person name="Kim S."/>
            <person name="Ryu S."/>
            <person name="Song J.Y."/>
            <person name="Lee S.K."/>
        </authorList>
    </citation>
    <scope>NUCLEOTIDE SEQUENCE [LARGE SCALE GENOMIC DNA]</scope>
    <source>
        <tissue evidence="2">Muscle</tissue>
    </source>
</reference>
<dbReference type="AlphaFoldDB" id="A0A4Z2G208"/>
<gene>
    <name evidence="2" type="ORF">EYF80_042191</name>
</gene>
<keyword evidence="3" id="KW-1185">Reference proteome</keyword>
<name>A0A4Z2G208_9TELE</name>
<comment type="caution">
    <text evidence="2">The sequence shown here is derived from an EMBL/GenBank/DDBJ whole genome shotgun (WGS) entry which is preliminary data.</text>
</comment>
<dbReference type="EMBL" id="SRLO01000734">
    <property type="protein sequence ID" value="TNN47588.1"/>
    <property type="molecule type" value="Genomic_DNA"/>
</dbReference>
<proteinExistence type="predicted"/>